<proteinExistence type="predicted"/>
<keyword evidence="2" id="KW-1185">Reference proteome</keyword>
<accession>A0ABQ7FIF7</accession>
<protein>
    <submittedName>
        <fullName evidence="1">Uncharacterized protein</fullName>
    </submittedName>
</protein>
<evidence type="ECO:0000313" key="2">
    <source>
        <dbReference type="Proteomes" id="UP000621266"/>
    </source>
</evidence>
<comment type="caution">
    <text evidence="1">The sequence shown here is derived from an EMBL/GenBank/DDBJ whole genome shotgun (WGS) entry which is preliminary data.</text>
</comment>
<dbReference type="EMBL" id="WHPN01000268">
    <property type="protein sequence ID" value="KAF4408615.1"/>
    <property type="molecule type" value="Genomic_DNA"/>
</dbReference>
<reference evidence="1 2" key="1">
    <citation type="submission" date="2019-10" db="EMBL/GenBank/DDBJ databases">
        <title>Streptomyces tenebrisbrunneis sp.nov., an endogenous actinomycete isolated from of Lycium ruthenicum.</title>
        <authorList>
            <person name="Ma L."/>
        </authorList>
    </citation>
    <scope>NUCLEOTIDE SEQUENCE [LARGE SCALE GENOMIC DNA]</scope>
    <source>
        <strain evidence="1 2">TRM 66187</strain>
    </source>
</reference>
<dbReference type="Proteomes" id="UP000621266">
    <property type="component" value="Unassembled WGS sequence"/>
</dbReference>
<evidence type="ECO:0000313" key="1">
    <source>
        <dbReference type="EMBL" id="KAF4408615.1"/>
    </source>
</evidence>
<dbReference type="RefSeq" id="WP_156206098.1">
    <property type="nucleotide sequence ID" value="NZ_WHPN01000268.1"/>
</dbReference>
<gene>
    <name evidence="1" type="ORF">GCU69_13020</name>
</gene>
<sequence>MFESFGHVGGVERFSRTRYVADSAGRLHCYDSDGARKIIHPAGRKLRILTK</sequence>
<organism evidence="1 2">
    <name type="scientific">Streptomyces lycii</name>
    <dbReference type="NCBI Taxonomy" id="2654337"/>
    <lineage>
        <taxon>Bacteria</taxon>
        <taxon>Bacillati</taxon>
        <taxon>Actinomycetota</taxon>
        <taxon>Actinomycetes</taxon>
        <taxon>Kitasatosporales</taxon>
        <taxon>Streptomycetaceae</taxon>
        <taxon>Streptomyces</taxon>
    </lineage>
</organism>
<name>A0ABQ7FIF7_9ACTN</name>